<comment type="catalytic activity">
    <reaction evidence="12">
        <text>ATP + (deoxyribonucleotide)n-3'-hydroxyl + 5'-phospho-(deoxyribonucleotide)m = (deoxyribonucleotide)n+m + AMP + diphosphate.</text>
        <dbReference type="EC" id="6.5.1.1"/>
    </reaction>
</comment>
<keyword evidence="4" id="KW-0132">Cell division</keyword>
<evidence type="ECO:0000256" key="1">
    <source>
        <dbReference type="ARBA" id="ARBA00007572"/>
    </source>
</evidence>
<dbReference type="NCBIfam" id="TIGR00574">
    <property type="entry name" value="dnl1"/>
    <property type="match status" value="1"/>
</dbReference>
<dbReference type="FunFam" id="2.40.50.140:FF:000085">
    <property type="entry name" value="DNA ligase"/>
    <property type="match status" value="1"/>
</dbReference>
<dbReference type="PROSITE" id="PS00333">
    <property type="entry name" value="DNA_LIGASE_A2"/>
    <property type="match status" value="1"/>
</dbReference>
<dbReference type="SUPFAM" id="SSF50249">
    <property type="entry name" value="Nucleic acid-binding proteins"/>
    <property type="match status" value="1"/>
</dbReference>
<evidence type="ECO:0000313" key="16">
    <source>
        <dbReference type="Proteomes" id="UP000294706"/>
    </source>
</evidence>
<dbReference type="InterPro" id="IPR036599">
    <property type="entry name" value="DNA_ligase_N_sf"/>
</dbReference>
<evidence type="ECO:0000256" key="7">
    <source>
        <dbReference type="ARBA" id="ARBA00022763"/>
    </source>
</evidence>
<dbReference type="PANTHER" id="PTHR45674:SF9">
    <property type="entry name" value="DNA LIGASE 3"/>
    <property type="match status" value="1"/>
</dbReference>
<name>A0A481N1Z2_9POXV</name>
<comment type="similarity">
    <text evidence="1 13">Belongs to the ATP-dependent DNA ligase family.</text>
</comment>
<reference evidence="15" key="1">
    <citation type="journal article" date="2019" name="J. Virol.">
        <title>Punctuated evolution of myxoma virus: rapid and disjunct evolution of a recent viral lineage in Australia.</title>
        <authorList>
            <person name="Eden J.-S."/>
            <person name="Kerr P.J."/>
            <person name="Holmes E.C."/>
        </authorList>
    </citation>
    <scope>NUCLEOTIDE SEQUENCE [LARGE SCALE GENOMIC DNA]</scope>
    <source>
        <strain evidence="15">Aust/SA/Coomandook/12-2013</strain>
    </source>
</reference>
<evidence type="ECO:0000256" key="10">
    <source>
        <dbReference type="ARBA" id="ARBA00023204"/>
    </source>
</evidence>
<dbReference type="GO" id="GO:0003677">
    <property type="term" value="F:DNA binding"/>
    <property type="evidence" value="ECO:0007669"/>
    <property type="project" value="InterPro"/>
</dbReference>
<keyword evidence="7 12" id="KW-0227">DNA damage</keyword>
<dbReference type="InterPro" id="IPR016059">
    <property type="entry name" value="DNA_ligase_ATP-dep_CS"/>
</dbReference>
<accession>A0A481N1Z2</accession>
<keyword evidence="11" id="KW-0131">Cell cycle</keyword>
<dbReference type="Pfam" id="PF04675">
    <property type="entry name" value="DNA_ligase_A_N"/>
    <property type="match status" value="1"/>
</dbReference>
<evidence type="ECO:0000256" key="13">
    <source>
        <dbReference type="RuleBase" id="RU004196"/>
    </source>
</evidence>
<dbReference type="GO" id="GO:0005524">
    <property type="term" value="F:ATP binding"/>
    <property type="evidence" value="ECO:0007669"/>
    <property type="project" value="UniProtKB-KW"/>
</dbReference>
<dbReference type="Proteomes" id="UP000294706">
    <property type="component" value="Segment"/>
</dbReference>
<dbReference type="InterPro" id="IPR012309">
    <property type="entry name" value="DNA_ligase_ATP-dep_C"/>
</dbReference>
<keyword evidence="9 12" id="KW-0233">DNA recombination</keyword>
<evidence type="ECO:0000256" key="5">
    <source>
        <dbReference type="ARBA" id="ARBA00022705"/>
    </source>
</evidence>
<sequence length="563" mass="63715">MAAKMSDTCSFRDFRKLCHAVANESKYLEKTKAIEEFIRRYDTDTQYLIVKMLLPSLCNRVYRLNDVQLVKLFSKLFKKDVKSMLTDLEKGYVAVTIKEFFESSESFIKPIKKSILTLNDVDSFLAHLTTLTKEKDQAHFLGRIASVSTGNDLKCFILFIKNDLQIKAGTKCVLNALGAEAYTLFKTSQDLKKIVYHVLNESSDDVSTGPGTPVKPMLADICRSVSVAVNKYKRGIYAEIKYDGERVQIHKYDNIYEFYSRNLKRVTPHKVQGLDDALSIAFPSANNFILDAELVLVDERTGECLPFGSLGVHKKASFESSTPCLFVFDCLYYNDKSLLRVPFVQRRAFIEAMIKEIKHKITMSDIRIIRNESDITEALQKSVEKGLEGLMLKGGDDVYKPGLRGWLKIKKDHLKTATSMADSADLVVLGAYYGKGCKGGIMSVFLMGCYDEEKDNWKTVTKCSGHTDKTLQELQSMDVIKIGKDPAKIPDWLIVHKTYYPDFVVRDPTKAPVWEISGASFSSSPNHTANGISIRFPRCTKIRDDKSWRDATTLRELTTLYAS</sequence>
<dbReference type="Pfam" id="PF01068">
    <property type="entry name" value="DNA_ligase_A_M"/>
    <property type="match status" value="1"/>
</dbReference>
<proteinExistence type="inferred from homology"/>
<dbReference type="PANTHER" id="PTHR45674">
    <property type="entry name" value="DNA LIGASE 1/3 FAMILY MEMBER"/>
    <property type="match status" value="1"/>
</dbReference>
<dbReference type="Gene3D" id="3.30.470.30">
    <property type="entry name" value="DNA ligase/mRNA capping enzyme"/>
    <property type="match status" value="1"/>
</dbReference>
<dbReference type="PROSITE" id="PS00697">
    <property type="entry name" value="DNA_LIGASE_A1"/>
    <property type="match status" value="1"/>
</dbReference>
<dbReference type="SUPFAM" id="SSF56091">
    <property type="entry name" value="DNA ligase/mRNA capping enzyme, catalytic domain"/>
    <property type="match status" value="1"/>
</dbReference>
<keyword evidence="3 12" id="KW-0436">Ligase</keyword>
<dbReference type="Pfam" id="PF04679">
    <property type="entry name" value="DNA_ligase_A_C"/>
    <property type="match status" value="1"/>
</dbReference>
<dbReference type="GO" id="GO:0003910">
    <property type="term" value="F:DNA ligase (ATP) activity"/>
    <property type="evidence" value="ECO:0007669"/>
    <property type="project" value="UniProtKB-EC"/>
</dbReference>
<keyword evidence="10 12" id="KW-0234">DNA repair</keyword>
<dbReference type="InterPro" id="IPR012308">
    <property type="entry name" value="DNA_ligase_ATP-dep_N"/>
</dbReference>
<evidence type="ECO:0000259" key="14">
    <source>
        <dbReference type="PROSITE" id="PS50160"/>
    </source>
</evidence>
<dbReference type="CDD" id="cd07967">
    <property type="entry name" value="OBF_DNA_ligase_III"/>
    <property type="match status" value="1"/>
</dbReference>
<evidence type="ECO:0000256" key="9">
    <source>
        <dbReference type="ARBA" id="ARBA00023172"/>
    </source>
</evidence>
<evidence type="ECO:0000256" key="6">
    <source>
        <dbReference type="ARBA" id="ARBA00022741"/>
    </source>
</evidence>
<evidence type="ECO:0000256" key="2">
    <source>
        <dbReference type="ARBA" id="ARBA00013308"/>
    </source>
</evidence>
<dbReference type="Gene3D" id="1.10.3260.10">
    <property type="entry name" value="DNA ligase, ATP-dependent, N-terminal domain"/>
    <property type="match status" value="1"/>
</dbReference>
<dbReference type="PROSITE" id="PS50160">
    <property type="entry name" value="DNA_LIGASE_A3"/>
    <property type="match status" value="1"/>
</dbReference>
<keyword evidence="5" id="KW-0235">DNA replication</keyword>
<dbReference type="InterPro" id="IPR012340">
    <property type="entry name" value="NA-bd_OB-fold"/>
</dbReference>
<dbReference type="GO" id="GO:0006310">
    <property type="term" value="P:DNA recombination"/>
    <property type="evidence" value="ECO:0007669"/>
    <property type="project" value="UniProtKB-KW"/>
</dbReference>
<dbReference type="EMBL" id="MK388094">
    <property type="protein sequence ID" value="QAV34615.1"/>
    <property type="molecule type" value="Genomic_DNA"/>
</dbReference>
<dbReference type="GO" id="GO:0051301">
    <property type="term" value="P:cell division"/>
    <property type="evidence" value="ECO:0007669"/>
    <property type="project" value="UniProtKB-KW"/>
</dbReference>
<dbReference type="InterPro" id="IPR050191">
    <property type="entry name" value="ATP-dep_DNA_ligase"/>
</dbReference>
<dbReference type="SUPFAM" id="SSF117018">
    <property type="entry name" value="ATP-dependent DNA ligase DNA-binding domain"/>
    <property type="match status" value="1"/>
</dbReference>
<dbReference type="Gene3D" id="3.30.1490.70">
    <property type="match status" value="1"/>
</dbReference>
<dbReference type="GO" id="GO:0071897">
    <property type="term" value="P:DNA biosynthetic process"/>
    <property type="evidence" value="ECO:0007669"/>
    <property type="project" value="InterPro"/>
</dbReference>
<dbReference type="GO" id="GO:0006302">
    <property type="term" value="P:double-strand break repair"/>
    <property type="evidence" value="ECO:0007669"/>
    <property type="project" value="TreeGrafter"/>
</dbReference>
<evidence type="ECO:0000256" key="12">
    <source>
        <dbReference type="RuleBase" id="RU000617"/>
    </source>
</evidence>
<dbReference type="InterPro" id="IPR000977">
    <property type="entry name" value="DNA_ligase_ATP-dep"/>
</dbReference>
<evidence type="ECO:0000313" key="15">
    <source>
        <dbReference type="EMBL" id="QAV34615.1"/>
    </source>
</evidence>
<evidence type="ECO:0000256" key="4">
    <source>
        <dbReference type="ARBA" id="ARBA00022618"/>
    </source>
</evidence>
<keyword evidence="8 12" id="KW-0067">ATP-binding</keyword>
<protein>
    <recommendedName>
        <fullName evidence="2 12">DNA ligase</fullName>
        <ecNumber evidence="12">6.5.1.1</ecNumber>
    </recommendedName>
</protein>
<evidence type="ECO:0000256" key="3">
    <source>
        <dbReference type="ARBA" id="ARBA00022598"/>
    </source>
</evidence>
<organism evidence="15 16">
    <name type="scientific">Myxoma virus</name>
    <dbReference type="NCBI Taxonomy" id="10273"/>
    <lineage>
        <taxon>Viruses</taxon>
        <taxon>Varidnaviria</taxon>
        <taxon>Bamfordvirae</taxon>
        <taxon>Nucleocytoviricota</taxon>
        <taxon>Pokkesviricetes</taxon>
        <taxon>Chitovirales</taxon>
        <taxon>Poxviridae</taxon>
        <taxon>Chordopoxvirinae</taxon>
        <taxon>Leporipoxvirus</taxon>
        <taxon>Leporipoxvirus myxoma</taxon>
    </lineage>
</organism>
<dbReference type="EC" id="6.5.1.1" evidence="12"/>
<dbReference type="InterPro" id="IPR012310">
    <property type="entry name" value="DNA_ligase_ATP-dep_cent"/>
</dbReference>
<dbReference type="GO" id="GO:0006273">
    <property type="term" value="P:lagging strand elongation"/>
    <property type="evidence" value="ECO:0007669"/>
    <property type="project" value="TreeGrafter"/>
</dbReference>
<keyword evidence="6 12" id="KW-0547">Nucleotide-binding</keyword>
<evidence type="ECO:0000256" key="11">
    <source>
        <dbReference type="ARBA" id="ARBA00023306"/>
    </source>
</evidence>
<gene>
    <name evidence="15" type="primary">m133R</name>
</gene>
<feature type="domain" description="ATP-dependent DNA ligase family profile" evidence="14">
    <location>
        <begin position="316"/>
        <end position="451"/>
    </location>
</feature>
<dbReference type="Gene3D" id="2.40.50.140">
    <property type="entry name" value="Nucleic acid-binding proteins"/>
    <property type="match status" value="1"/>
</dbReference>
<evidence type="ECO:0000256" key="8">
    <source>
        <dbReference type="ARBA" id="ARBA00022840"/>
    </source>
</evidence>